<evidence type="ECO:0000313" key="2">
    <source>
        <dbReference type="EMBL" id="VDK21818.1"/>
    </source>
</evidence>
<keyword evidence="3" id="KW-1185">Reference proteome</keyword>
<dbReference type="WBParaSite" id="ASIM_0000366201-mRNA-1">
    <property type="protein sequence ID" value="ASIM_0000366201-mRNA-1"/>
    <property type="gene ID" value="ASIM_0000366201"/>
</dbReference>
<reference evidence="2 3" key="2">
    <citation type="submission" date="2018-11" db="EMBL/GenBank/DDBJ databases">
        <authorList>
            <consortium name="Pathogen Informatics"/>
        </authorList>
    </citation>
    <scope>NUCLEOTIDE SEQUENCE [LARGE SCALE GENOMIC DNA]</scope>
</reference>
<gene>
    <name evidence="2" type="ORF">ASIM_LOCUS3498</name>
</gene>
<evidence type="ECO:0000313" key="3">
    <source>
        <dbReference type="Proteomes" id="UP000267096"/>
    </source>
</evidence>
<accession>A0A0M3J7W4</accession>
<evidence type="ECO:0000256" key="1">
    <source>
        <dbReference type="SAM" id="MobiDB-lite"/>
    </source>
</evidence>
<reference evidence="4" key="1">
    <citation type="submission" date="2017-02" db="UniProtKB">
        <authorList>
            <consortium name="WormBaseParasite"/>
        </authorList>
    </citation>
    <scope>IDENTIFICATION</scope>
</reference>
<organism evidence="4">
    <name type="scientific">Anisakis simplex</name>
    <name type="common">Herring worm</name>
    <dbReference type="NCBI Taxonomy" id="6269"/>
    <lineage>
        <taxon>Eukaryota</taxon>
        <taxon>Metazoa</taxon>
        <taxon>Ecdysozoa</taxon>
        <taxon>Nematoda</taxon>
        <taxon>Chromadorea</taxon>
        <taxon>Rhabditida</taxon>
        <taxon>Spirurina</taxon>
        <taxon>Ascaridomorpha</taxon>
        <taxon>Ascaridoidea</taxon>
        <taxon>Anisakidae</taxon>
        <taxon>Anisakis</taxon>
        <taxon>Anisakis simplex complex</taxon>
    </lineage>
</organism>
<dbReference type="EMBL" id="UYRR01005473">
    <property type="protein sequence ID" value="VDK21818.1"/>
    <property type="molecule type" value="Genomic_DNA"/>
</dbReference>
<dbReference type="Proteomes" id="UP000267096">
    <property type="component" value="Unassembled WGS sequence"/>
</dbReference>
<proteinExistence type="predicted"/>
<evidence type="ECO:0000313" key="4">
    <source>
        <dbReference type="WBParaSite" id="ASIM_0000366201-mRNA-1"/>
    </source>
</evidence>
<protein>
    <submittedName>
        <fullName evidence="2 4">Uncharacterized protein</fullName>
    </submittedName>
</protein>
<feature type="region of interest" description="Disordered" evidence="1">
    <location>
        <begin position="64"/>
        <end position="109"/>
    </location>
</feature>
<sequence>MNAADRIPAYASVDDRVSKDMSSLGAIPLRRRIDVYYRRKSMRPAYFNRTSWEQAPWITYLQTKQASKMSDESRKRKRDATNNSSIRDHSYSPLRKARRNSCSSSNRRRVSLLKHAGSRLVRRSLDYKRYGERMQRKNKVLYGNNANNNNAAYACSSTGGFGMASALNHNHQNITDVDAAMSSDYCIDGTIVGLPQKIDYKEITIPK</sequence>
<name>A0A0M3J7W4_ANISI</name>
<dbReference type="OrthoDB" id="5878013at2759"/>
<dbReference type="AlphaFoldDB" id="A0A0M3J7W4"/>